<dbReference type="KEGG" id="aagg:ETAA8_66480"/>
<dbReference type="Pfam" id="PF12169">
    <property type="entry name" value="DNA_pol3_gamma3"/>
    <property type="match status" value="1"/>
</dbReference>
<dbReference type="AlphaFoldDB" id="A0A517YMN9"/>
<dbReference type="NCBIfam" id="TIGR02397">
    <property type="entry name" value="dnaX_nterm"/>
    <property type="match status" value="1"/>
</dbReference>
<dbReference type="GO" id="GO:0005524">
    <property type="term" value="F:ATP binding"/>
    <property type="evidence" value="ECO:0007669"/>
    <property type="project" value="UniProtKB-KW"/>
</dbReference>
<feature type="domain" description="AAA+ ATPase" evidence="13">
    <location>
        <begin position="57"/>
        <end position="214"/>
    </location>
</feature>
<evidence type="ECO:0000256" key="12">
    <source>
        <dbReference type="SAM" id="MobiDB-lite"/>
    </source>
</evidence>
<evidence type="ECO:0000256" key="1">
    <source>
        <dbReference type="ARBA" id="ARBA00006360"/>
    </source>
</evidence>
<keyword evidence="3 11" id="KW-0548">Nucleotidyltransferase</keyword>
<evidence type="ECO:0000256" key="3">
    <source>
        <dbReference type="ARBA" id="ARBA00022695"/>
    </source>
</evidence>
<evidence type="ECO:0000256" key="11">
    <source>
        <dbReference type="RuleBase" id="RU364063"/>
    </source>
</evidence>
<dbReference type="InterPro" id="IPR012763">
    <property type="entry name" value="DNA_pol_III_sug/sutau_N"/>
</dbReference>
<dbReference type="InterPro" id="IPR050238">
    <property type="entry name" value="DNA_Rep/Repair_Clamp_Loader"/>
</dbReference>
<evidence type="ECO:0000259" key="13">
    <source>
        <dbReference type="SMART" id="SM00382"/>
    </source>
</evidence>
<dbReference type="InterPro" id="IPR003593">
    <property type="entry name" value="AAA+_ATPase"/>
</dbReference>
<evidence type="ECO:0000313" key="15">
    <source>
        <dbReference type="Proteomes" id="UP000315017"/>
    </source>
</evidence>
<feature type="compositionally biased region" description="Pro residues" evidence="12">
    <location>
        <begin position="435"/>
        <end position="447"/>
    </location>
</feature>
<comment type="catalytic activity">
    <reaction evidence="10 11">
        <text>DNA(n) + a 2'-deoxyribonucleoside 5'-triphosphate = DNA(n+1) + diphosphate</text>
        <dbReference type="Rhea" id="RHEA:22508"/>
        <dbReference type="Rhea" id="RHEA-COMP:17339"/>
        <dbReference type="Rhea" id="RHEA-COMP:17340"/>
        <dbReference type="ChEBI" id="CHEBI:33019"/>
        <dbReference type="ChEBI" id="CHEBI:61560"/>
        <dbReference type="ChEBI" id="CHEBI:173112"/>
        <dbReference type="EC" id="2.7.7.7"/>
    </reaction>
</comment>
<sequence>MALLTGNHPADDSAPEAMTTGNYVVVARRYRPQDFQQLVGQPQVSQALGTAIHTNRVGHAYLFTGARGVGKTSTARIFAKALNCVRGPTTEPCGECDICQGIAAGSDVDVLEIDGASNRGIDEIRQLRSNVNVRPSRARYKIYIIDEVHMLTTQAFNALLKTLEEPPEHVKFIFCTTEADKIPITVLSRCQRFDFAPLQAQAIVDRLQHICNLEGVTVEPQALQILARRANGSMRDSQSLLEQLLSFSGKQLLAADVHRLLGTAQSGRLAAISRALADHDAATALGLLDEALRQGVDAGQLAEQLLGYLRDAMAVHLGCSTDLLLSTEATDADELRQLGDQLGLETVLAAAQVLDQALVRMKQSTQTRTLVELALVRIANLQQLQSLPALIAQLQSGGPISLPTAPAVARPAQSLAPVARDSQPSGPPMNQARPTPAPQPPVPPPQPAVDQKKTTDVAEPLNDEPAAPQDEVPWDDQMALSAWRQVLSQIQDMTSDYASRAESVATSGPNQLVARFRKAYTHAKETCERPERRQRLEQGLTELMGRPIRVEFQLLPDEPQTVVAAPRPPQTAIRRRQRIREVERNLLVQQAIVSFEAEIVNVIDPPVSADDATEGATDVVVAPTAE</sequence>
<dbReference type="PANTHER" id="PTHR11669">
    <property type="entry name" value="REPLICATION FACTOR C / DNA POLYMERASE III GAMMA-TAU SUBUNIT"/>
    <property type="match status" value="1"/>
</dbReference>
<evidence type="ECO:0000256" key="5">
    <source>
        <dbReference type="ARBA" id="ARBA00022723"/>
    </source>
</evidence>
<dbReference type="InterPro" id="IPR045085">
    <property type="entry name" value="HLD_clamp_pol_III_gamma_tau"/>
</dbReference>
<proteinExistence type="inferred from homology"/>
<dbReference type="SMART" id="SM00382">
    <property type="entry name" value="AAA"/>
    <property type="match status" value="1"/>
</dbReference>
<accession>A0A517YMN9</accession>
<dbReference type="EC" id="2.7.7.7" evidence="11"/>
<gene>
    <name evidence="14" type="primary">dnaX_2</name>
    <name evidence="11" type="synonym">dnaX</name>
    <name evidence="14" type="ORF">ETAA8_66480</name>
</gene>
<evidence type="ECO:0000256" key="7">
    <source>
        <dbReference type="ARBA" id="ARBA00022833"/>
    </source>
</evidence>
<reference evidence="14 15" key="1">
    <citation type="submission" date="2019-02" db="EMBL/GenBank/DDBJ databases">
        <title>Deep-cultivation of Planctomycetes and their phenomic and genomic characterization uncovers novel biology.</title>
        <authorList>
            <person name="Wiegand S."/>
            <person name="Jogler M."/>
            <person name="Boedeker C."/>
            <person name="Pinto D."/>
            <person name="Vollmers J."/>
            <person name="Rivas-Marin E."/>
            <person name="Kohn T."/>
            <person name="Peeters S.H."/>
            <person name="Heuer A."/>
            <person name="Rast P."/>
            <person name="Oberbeckmann S."/>
            <person name="Bunk B."/>
            <person name="Jeske O."/>
            <person name="Meyerdierks A."/>
            <person name="Storesund J.E."/>
            <person name="Kallscheuer N."/>
            <person name="Luecker S."/>
            <person name="Lage O.M."/>
            <person name="Pohl T."/>
            <person name="Merkel B.J."/>
            <person name="Hornburger P."/>
            <person name="Mueller R.-W."/>
            <person name="Bruemmer F."/>
            <person name="Labrenz M."/>
            <person name="Spormann A.M."/>
            <person name="Op den Camp H."/>
            <person name="Overmann J."/>
            <person name="Amann R."/>
            <person name="Jetten M.S.M."/>
            <person name="Mascher T."/>
            <person name="Medema M.H."/>
            <person name="Devos D.P."/>
            <person name="Kaster A.-K."/>
            <person name="Ovreas L."/>
            <person name="Rohde M."/>
            <person name="Galperin M.Y."/>
            <person name="Jogler C."/>
        </authorList>
    </citation>
    <scope>NUCLEOTIDE SEQUENCE [LARGE SCALE GENOMIC DNA]</scope>
    <source>
        <strain evidence="14 15">ETA_A8</strain>
    </source>
</reference>
<dbReference type="InterPro" id="IPR008921">
    <property type="entry name" value="DNA_pol3_clamp-load_cplx_C"/>
</dbReference>
<dbReference type="Gene3D" id="1.10.8.60">
    <property type="match status" value="1"/>
</dbReference>
<evidence type="ECO:0000256" key="9">
    <source>
        <dbReference type="ARBA" id="ARBA00022932"/>
    </source>
</evidence>
<dbReference type="SUPFAM" id="SSF52540">
    <property type="entry name" value="P-loop containing nucleoside triphosphate hydrolases"/>
    <property type="match status" value="1"/>
</dbReference>
<keyword evidence="9 11" id="KW-0239">DNA-directed DNA polymerase</keyword>
<dbReference type="FunFam" id="1.10.8.60:FF:000013">
    <property type="entry name" value="DNA polymerase III subunit gamma/tau"/>
    <property type="match status" value="1"/>
</dbReference>
<dbReference type="NCBIfam" id="NF004046">
    <property type="entry name" value="PRK05563.1"/>
    <property type="match status" value="1"/>
</dbReference>
<keyword evidence="7" id="KW-0862">Zinc</keyword>
<evidence type="ECO:0000256" key="4">
    <source>
        <dbReference type="ARBA" id="ARBA00022705"/>
    </source>
</evidence>
<dbReference type="PANTHER" id="PTHR11669:SF0">
    <property type="entry name" value="PROTEIN STICHEL-LIKE 2"/>
    <property type="match status" value="1"/>
</dbReference>
<name>A0A517YMN9_9BACT</name>
<dbReference type="GO" id="GO:0003677">
    <property type="term" value="F:DNA binding"/>
    <property type="evidence" value="ECO:0007669"/>
    <property type="project" value="InterPro"/>
</dbReference>
<evidence type="ECO:0000313" key="14">
    <source>
        <dbReference type="EMBL" id="QDU31490.1"/>
    </source>
</evidence>
<keyword evidence="4 11" id="KW-0235">DNA replication</keyword>
<dbReference type="Gene3D" id="1.20.272.10">
    <property type="match status" value="1"/>
</dbReference>
<dbReference type="GO" id="GO:0003887">
    <property type="term" value="F:DNA-directed DNA polymerase activity"/>
    <property type="evidence" value="ECO:0007669"/>
    <property type="project" value="UniProtKB-KW"/>
</dbReference>
<evidence type="ECO:0000256" key="6">
    <source>
        <dbReference type="ARBA" id="ARBA00022741"/>
    </source>
</evidence>
<comment type="similarity">
    <text evidence="1 11">Belongs to the DnaX/STICHEL family.</text>
</comment>
<protein>
    <recommendedName>
        <fullName evidence="11">DNA polymerase III subunit gamma/tau</fullName>
        <ecNumber evidence="11">2.7.7.7</ecNumber>
    </recommendedName>
</protein>
<organism evidence="14 15">
    <name type="scientific">Anatilimnocola aggregata</name>
    <dbReference type="NCBI Taxonomy" id="2528021"/>
    <lineage>
        <taxon>Bacteria</taxon>
        <taxon>Pseudomonadati</taxon>
        <taxon>Planctomycetota</taxon>
        <taxon>Planctomycetia</taxon>
        <taxon>Pirellulales</taxon>
        <taxon>Pirellulaceae</taxon>
        <taxon>Anatilimnocola</taxon>
    </lineage>
</organism>
<evidence type="ECO:0000256" key="2">
    <source>
        <dbReference type="ARBA" id="ARBA00022679"/>
    </source>
</evidence>
<dbReference type="InterPro" id="IPR022754">
    <property type="entry name" value="DNA_pol_III_gamma-3"/>
</dbReference>
<evidence type="ECO:0000256" key="8">
    <source>
        <dbReference type="ARBA" id="ARBA00022840"/>
    </source>
</evidence>
<keyword evidence="8 11" id="KW-0067">ATP-binding</keyword>
<dbReference type="FunFam" id="3.40.50.300:FF:000014">
    <property type="entry name" value="DNA polymerase III subunit gamma/tau"/>
    <property type="match status" value="1"/>
</dbReference>
<dbReference type="EMBL" id="CP036274">
    <property type="protein sequence ID" value="QDU31490.1"/>
    <property type="molecule type" value="Genomic_DNA"/>
</dbReference>
<dbReference type="SUPFAM" id="SSF48019">
    <property type="entry name" value="post-AAA+ oligomerization domain-like"/>
    <property type="match status" value="1"/>
</dbReference>
<dbReference type="CDD" id="cd00009">
    <property type="entry name" value="AAA"/>
    <property type="match status" value="1"/>
</dbReference>
<dbReference type="Pfam" id="PF22608">
    <property type="entry name" value="DNAX_ATPase_lid"/>
    <property type="match status" value="1"/>
</dbReference>
<dbReference type="CDD" id="cd18137">
    <property type="entry name" value="HLD_clamp_pol_III_gamma_tau"/>
    <property type="match status" value="1"/>
</dbReference>
<dbReference type="InterPro" id="IPR027417">
    <property type="entry name" value="P-loop_NTPase"/>
</dbReference>
<dbReference type="GO" id="GO:0046872">
    <property type="term" value="F:metal ion binding"/>
    <property type="evidence" value="ECO:0007669"/>
    <property type="project" value="UniProtKB-KW"/>
</dbReference>
<comment type="subunit">
    <text evidence="11">DNA polymerase III contains a core (composed of alpha, epsilon and theta chains) that associates with a tau subunit. This core dimerizes to form the POLIII' complex. PolIII' associates with the gamma complex (composed of gamma, delta, delta', psi and chi chains) and with the beta chain to form the complete DNA polymerase III complex.</text>
</comment>
<dbReference type="Gene3D" id="3.40.50.300">
    <property type="entry name" value="P-loop containing nucleotide triphosphate hydrolases"/>
    <property type="match status" value="1"/>
</dbReference>
<keyword evidence="5" id="KW-0479">Metal-binding</keyword>
<evidence type="ECO:0000256" key="10">
    <source>
        <dbReference type="ARBA" id="ARBA00049244"/>
    </source>
</evidence>
<dbReference type="RefSeq" id="WP_145098704.1">
    <property type="nucleotide sequence ID" value="NZ_CP036274.1"/>
</dbReference>
<keyword evidence="15" id="KW-1185">Reference proteome</keyword>
<dbReference type="OrthoDB" id="9810148at2"/>
<keyword evidence="6 11" id="KW-0547">Nucleotide-binding</keyword>
<feature type="region of interest" description="Disordered" evidence="12">
    <location>
        <begin position="412"/>
        <end position="472"/>
    </location>
</feature>
<dbReference type="GO" id="GO:0009360">
    <property type="term" value="C:DNA polymerase III complex"/>
    <property type="evidence" value="ECO:0007669"/>
    <property type="project" value="InterPro"/>
</dbReference>
<comment type="function">
    <text evidence="11">DNA polymerase III is a complex, multichain enzyme responsible for most of the replicative synthesis in bacteria. This DNA polymerase also exhibits 3' to 5' exonuclease activity.</text>
</comment>
<dbReference type="GO" id="GO:0006261">
    <property type="term" value="P:DNA-templated DNA replication"/>
    <property type="evidence" value="ECO:0007669"/>
    <property type="project" value="TreeGrafter"/>
</dbReference>
<dbReference type="Proteomes" id="UP000315017">
    <property type="component" value="Chromosome"/>
</dbReference>
<keyword evidence="2 11" id="KW-0808">Transferase</keyword>
<dbReference type="Pfam" id="PF13177">
    <property type="entry name" value="DNA_pol3_delta2"/>
    <property type="match status" value="1"/>
</dbReference>